<evidence type="ECO:0000313" key="3">
    <source>
        <dbReference type="Proteomes" id="UP000005237"/>
    </source>
</evidence>
<dbReference type="SMART" id="SM00256">
    <property type="entry name" value="FBOX"/>
    <property type="match status" value="1"/>
</dbReference>
<dbReference type="AlphaFoldDB" id="A0A8R1E3H6"/>
<protein>
    <submittedName>
        <fullName evidence="2">F-box domain-containing protein</fullName>
    </submittedName>
</protein>
<dbReference type="Gene3D" id="1.20.1280.50">
    <property type="match status" value="1"/>
</dbReference>
<evidence type="ECO:0000259" key="1">
    <source>
        <dbReference type="SMART" id="SM00256"/>
    </source>
</evidence>
<name>A0A8R1E3H6_CAEJA</name>
<dbReference type="EnsemblMetazoa" id="CJA17790.1">
    <property type="protein sequence ID" value="CJA17790.1"/>
    <property type="gene ID" value="WBGene00136994"/>
</dbReference>
<dbReference type="Pfam" id="PF00646">
    <property type="entry name" value="F-box"/>
    <property type="match status" value="1"/>
</dbReference>
<sequence length="234" mass="26526">MISVTVAAQEKSKRLFGGKLKAYDSGRLSLENLKKLSTTNNSSFSCASKFNQVLSKLCKVLTSVLYYIFPHILAFTASENLEICIKPSRQRSILHEFEKNTLLVIFNNLDSKEKLKCKLVCKKWNNIISTNYLIKIKTDQIRILFDEGKVLIYPIDERKSPVRHSLPPLEILAKNLSHLTTQSLFVRGLIPAESVPVLNLFLSVQLQPQQLYFIWSKFAPESIELIGSYSATSG</sequence>
<dbReference type="InterPro" id="IPR036047">
    <property type="entry name" value="F-box-like_dom_sf"/>
</dbReference>
<reference evidence="2" key="2">
    <citation type="submission" date="2022-06" db="UniProtKB">
        <authorList>
            <consortium name="EnsemblMetazoa"/>
        </authorList>
    </citation>
    <scope>IDENTIFICATION</scope>
    <source>
        <strain evidence="2">DF5081</strain>
    </source>
</reference>
<feature type="domain" description="F-box" evidence="1">
    <location>
        <begin position="97"/>
        <end position="137"/>
    </location>
</feature>
<proteinExistence type="predicted"/>
<evidence type="ECO:0000313" key="2">
    <source>
        <dbReference type="EnsemblMetazoa" id="CJA17790.1"/>
    </source>
</evidence>
<reference evidence="3" key="1">
    <citation type="submission" date="2010-08" db="EMBL/GenBank/DDBJ databases">
        <authorList>
            <consortium name="Caenorhabditis japonica Sequencing Consortium"/>
            <person name="Wilson R.K."/>
        </authorList>
    </citation>
    <scope>NUCLEOTIDE SEQUENCE [LARGE SCALE GENOMIC DNA]</scope>
    <source>
        <strain evidence="3">DF5081</strain>
    </source>
</reference>
<accession>A0A8R1E3H6</accession>
<organism evidence="2 3">
    <name type="scientific">Caenorhabditis japonica</name>
    <dbReference type="NCBI Taxonomy" id="281687"/>
    <lineage>
        <taxon>Eukaryota</taxon>
        <taxon>Metazoa</taxon>
        <taxon>Ecdysozoa</taxon>
        <taxon>Nematoda</taxon>
        <taxon>Chromadorea</taxon>
        <taxon>Rhabditida</taxon>
        <taxon>Rhabditina</taxon>
        <taxon>Rhabditomorpha</taxon>
        <taxon>Rhabditoidea</taxon>
        <taxon>Rhabditidae</taxon>
        <taxon>Peloderinae</taxon>
        <taxon>Caenorhabditis</taxon>
    </lineage>
</organism>
<dbReference type="InterPro" id="IPR001810">
    <property type="entry name" value="F-box_dom"/>
</dbReference>
<dbReference type="SUPFAM" id="SSF81383">
    <property type="entry name" value="F-box domain"/>
    <property type="match status" value="1"/>
</dbReference>
<dbReference type="Proteomes" id="UP000005237">
    <property type="component" value="Unassembled WGS sequence"/>
</dbReference>
<keyword evidence="3" id="KW-1185">Reference proteome</keyword>